<dbReference type="InterPro" id="IPR025529">
    <property type="entry name" value="DUF4416"/>
</dbReference>
<name>A0A932CRM6_UNCTE</name>
<accession>A0A932CRM6</accession>
<organism evidence="1 2">
    <name type="scientific">Tectimicrobiota bacterium</name>
    <dbReference type="NCBI Taxonomy" id="2528274"/>
    <lineage>
        <taxon>Bacteria</taxon>
        <taxon>Pseudomonadati</taxon>
        <taxon>Nitrospinota/Tectimicrobiota group</taxon>
        <taxon>Candidatus Tectimicrobiota</taxon>
    </lineage>
</organism>
<dbReference type="EMBL" id="JACPRF010000411">
    <property type="protein sequence ID" value="MBI2877881.1"/>
    <property type="molecule type" value="Genomic_DNA"/>
</dbReference>
<evidence type="ECO:0000313" key="2">
    <source>
        <dbReference type="Proteomes" id="UP000769766"/>
    </source>
</evidence>
<comment type="caution">
    <text evidence="1">The sequence shown here is derived from an EMBL/GenBank/DDBJ whole genome shotgun (WGS) entry which is preliminary data.</text>
</comment>
<dbReference type="Proteomes" id="UP000769766">
    <property type="component" value="Unassembled WGS sequence"/>
</dbReference>
<reference evidence="1" key="1">
    <citation type="submission" date="2020-07" db="EMBL/GenBank/DDBJ databases">
        <title>Huge and variable diversity of episymbiotic CPR bacteria and DPANN archaea in groundwater ecosystems.</title>
        <authorList>
            <person name="He C.Y."/>
            <person name="Keren R."/>
            <person name="Whittaker M."/>
            <person name="Farag I.F."/>
            <person name="Doudna J."/>
            <person name="Cate J.H.D."/>
            <person name="Banfield J.F."/>
        </authorList>
    </citation>
    <scope>NUCLEOTIDE SEQUENCE</scope>
    <source>
        <strain evidence="1">NC_groundwater_672_Ag_B-0.1um_62_36</strain>
    </source>
</reference>
<dbReference type="AlphaFoldDB" id="A0A932CRM6"/>
<proteinExistence type="predicted"/>
<evidence type="ECO:0000313" key="1">
    <source>
        <dbReference type="EMBL" id="MBI2877881.1"/>
    </source>
</evidence>
<gene>
    <name evidence="1" type="ORF">HYY20_13480</name>
</gene>
<dbReference type="Pfam" id="PF14385">
    <property type="entry name" value="DUF4416"/>
    <property type="match status" value="1"/>
</dbReference>
<protein>
    <submittedName>
        <fullName evidence="1">DUF4416 family protein</fullName>
    </submittedName>
</protein>
<sequence>MGTPTPPPPVKLIAGLIFSDPEVLAQARETLAQQYGPVEEESHILPFDFTRYYTLEMGPHLQRQYVSFEQLIACEALPPIKLFTNALEATLADPDGRRRVNLDPGYLSLDLLVLATTKNPGHRPYLGQGIYAELTYRFVQGSFRPLEWTYPDYRLQTSVEFFNRVRQRYREQIKALKALRPPGG</sequence>